<feature type="binding site" evidence="5">
    <location>
        <position position="65"/>
    </location>
    <ligand>
        <name>[4Fe-4S] cluster</name>
        <dbReference type="ChEBI" id="CHEBI:49883"/>
        <note>4Fe-4S-S-AdoMet</note>
    </ligand>
</feature>
<dbReference type="RefSeq" id="WP_216818717.1">
    <property type="nucleotide sequence ID" value="NZ_FMYU01000002.1"/>
</dbReference>
<evidence type="ECO:0000259" key="6">
    <source>
        <dbReference type="Pfam" id="PF04055"/>
    </source>
</evidence>
<keyword evidence="3 5" id="KW-0408">Iron</keyword>
<feature type="domain" description="Radical SAM core" evidence="6">
    <location>
        <begin position="60"/>
        <end position="196"/>
    </location>
</feature>
<feature type="binding site" evidence="5">
    <location>
        <position position="72"/>
    </location>
    <ligand>
        <name>[4Fe-4S] cluster</name>
        <dbReference type="ChEBI" id="CHEBI:49883"/>
        <note>4Fe-4S-S-AdoMet</note>
    </ligand>
</feature>
<keyword evidence="8" id="KW-1185">Reference proteome</keyword>
<evidence type="ECO:0000256" key="5">
    <source>
        <dbReference type="PIRSR" id="PIRSR004869-50"/>
    </source>
</evidence>
<dbReference type="AlphaFoldDB" id="A0A1G6J358"/>
<keyword evidence="7" id="KW-0456">Lyase</keyword>
<dbReference type="GO" id="GO:0051536">
    <property type="term" value="F:iron-sulfur cluster binding"/>
    <property type="evidence" value="ECO:0007669"/>
    <property type="project" value="UniProtKB-KW"/>
</dbReference>
<evidence type="ECO:0000256" key="3">
    <source>
        <dbReference type="ARBA" id="ARBA00023004"/>
    </source>
</evidence>
<dbReference type="PANTHER" id="PTHR43075:SF1">
    <property type="entry name" value="FORMATE LYASE ACTIVATING ENZYME, PUTATIVE (AFU_ORTHOLOGUE AFUA_2G15630)-RELATED"/>
    <property type="match status" value="1"/>
</dbReference>
<dbReference type="SFLD" id="SFLDS00029">
    <property type="entry name" value="Radical_SAM"/>
    <property type="match status" value="1"/>
</dbReference>
<dbReference type="PANTHER" id="PTHR43075">
    <property type="entry name" value="FORMATE LYASE ACTIVATING ENZYME, PUTATIVE (AFU_ORTHOLOGUE AFUA_2G15630)-RELATED"/>
    <property type="match status" value="1"/>
</dbReference>
<evidence type="ECO:0000256" key="1">
    <source>
        <dbReference type="ARBA" id="ARBA00022691"/>
    </source>
</evidence>
<accession>A0A1G6J358</accession>
<dbReference type="CDD" id="cd01335">
    <property type="entry name" value="Radical_SAM"/>
    <property type="match status" value="1"/>
</dbReference>
<dbReference type="InterPro" id="IPR013785">
    <property type="entry name" value="Aldolase_TIM"/>
</dbReference>
<evidence type="ECO:0000313" key="8">
    <source>
        <dbReference type="Proteomes" id="UP000199411"/>
    </source>
</evidence>
<dbReference type="Pfam" id="PF04055">
    <property type="entry name" value="Radical_SAM"/>
    <property type="match status" value="1"/>
</dbReference>
<evidence type="ECO:0000256" key="2">
    <source>
        <dbReference type="ARBA" id="ARBA00022723"/>
    </source>
</evidence>
<dbReference type="InterPro" id="IPR016431">
    <property type="entry name" value="Pyrv-formate_lyase-activ_prd"/>
</dbReference>
<dbReference type="InterPro" id="IPR007197">
    <property type="entry name" value="rSAM"/>
</dbReference>
<evidence type="ECO:0000313" key="7">
    <source>
        <dbReference type="EMBL" id="SDC13274.1"/>
    </source>
</evidence>
<keyword evidence="4 5" id="KW-0411">Iron-sulfur</keyword>
<dbReference type="InterPro" id="IPR058240">
    <property type="entry name" value="rSAM_sf"/>
</dbReference>
<protein>
    <submittedName>
        <fullName evidence="7">Putative pyruvate formate lyase activating enzyme</fullName>
    </submittedName>
</protein>
<feature type="binding site" evidence="5">
    <location>
        <position position="69"/>
    </location>
    <ligand>
        <name>[4Fe-4S] cluster</name>
        <dbReference type="ChEBI" id="CHEBI:49883"/>
        <note>4Fe-4S-S-AdoMet</note>
    </ligand>
</feature>
<dbReference type="Gene3D" id="3.20.20.70">
    <property type="entry name" value="Aldolase class I"/>
    <property type="match status" value="1"/>
</dbReference>
<keyword evidence="1 5" id="KW-0949">S-adenosyl-L-methionine</keyword>
<reference evidence="8" key="1">
    <citation type="submission" date="2016-10" db="EMBL/GenBank/DDBJ databases">
        <authorList>
            <person name="Varghese N."/>
            <person name="Submissions S."/>
        </authorList>
    </citation>
    <scope>NUCLEOTIDE SEQUENCE [LARGE SCALE GENOMIC DNA]</scope>
    <source>
        <strain evidence="8">DSM 8415</strain>
    </source>
</reference>
<dbReference type="GO" id="GO:0016829">
    <property type="term" value="F:lyase activity"/>
    <property type="evidence" value="ECO:0007669"/>
    <property type="project" value="UniProtKB-KW"/>
</dbReference>
<sequence length="284" mass="32394">MLDIEKLVGTSCRLCPRNCKTNRNIETGLCKTNNKIEIASFNLHFGEEPPISGNYGSGTVFFAGCNMACVFCQNYPISQLKSAYKTIDEYALADIFLELQNRKAHNINLVTPSHFVHLICKSIEIARQKGFNIPVCYNTSSYDKVEVIEYLNDYVDIYLADLKYADDELSYKYSGVSDYFKVATRAIIKMQETKGPLILKNNLAIKGLIIRHLVLPNNIENSKKVLDWIVDNIDKPTISLMRQYFPAYKASLYPELSKKLNNSQWNNILDYAYKLGIDGYFQVA</sequence>
<dbReference type="EMBL" id="FMYU01000002">
    <property type="protein sequence ID" value="SDC13274.1"/>
    <property type="molecule type" value="Genomic_DNA"/>
</dbReference>
<gene>
    <name evidence="7" type="ORF">SAMN05660835_00371</name>
</gene>
<proteinExistence type="predicted"/>
<organism evidence="7 8">
    <name type="scientific">Desulfurella multipotens</name>
    <dbReference type="NCBI Taxonomy" id="79269"/>
    <lineage>
        <taxon>Bacteria</taxon>
        <taxon>Pseudomonadati</taxon>
        <taxon>Campylobacterota</taxon>
        <taxon>Desulfurellia</taxon>
        <taxon>Desulfurellales</taxon>
        <taxon>Desulfurellaceae</taxon>
        <taxon>Desulfurella</taxon>
    </lineage>
</organism>
<dbReference type="GO" id="GO:0046872">
    <property type="term" value="F:metal ion binding"/>
    <property type="evidence" value="ECO:0007669"/>
    <property type="project" value="UniProtKB-KW"/>
</dbReference>
<dbReference type="PIRSF" id="PIRSF004869">
    <property type="entry name" value="PflX_prd"/>
    <property type="match status" value="1"/>
</dbReference>
<name>A0A1G6J358_9BACT</name>
<evidence type="ECO:0000256" key="4">
    <source>
        <dbReference type="ARBA" id="ARBA00023014"/>
    </source>
</evidence>
<dbReference type="SFLD" id="SFLDG01099">
    <property type="entry name" value="Uncharacterised_Radical_SAM_Su"/>
    <property type="match status" value="1"/>
</dbReference>
<dbReference type="InterPro" id="IPR040085">
    <property type="entry name" value="MJ0674-like"/>
</dbReference>
<keyword evidence="2 5" id="KW-0479">Metal-binding</keyword>
<comment type="cofactor">
    <cofactor evidence="5">
        <name>[4Fe-4S] cluster</name>
        <dbReference type="ChEBI" id="CHEBI:49883"/>
    </cofactor>
    <text evidence="5">Binds 1 [4Fe-4S] cluster. The cluster is coordinated with 3 cysteines and an exchangeable S-adenosyl-L-methionine.</text>
</comment>
<dbReference type="Proteomes" id="UP000199411">
    <property type="component" value="Unassembled WGS sequence"/>
</dbReference>
<dbReference type="SUPFAM" id="SSF102114">
    <property type="entry name" value="Radical SAM enzymes"/>
    <property type="match status" value="1"/>
</dbReference>
<keyword evidence="7" id="KW-0670">Pyruvate</keyword>